<sequence length="349" mass="40744">HPALQPPAFNSANSTNRSYFRSNKPEYGELTLEIPRDRNGEFKQQTLPAYKRTNDTLETTIIHLFEKGVTMSEIADLIEKMYGHHYTPQTMSNMTKVLTEEVNAFKSRALNDKYVAIFMDATYIPLKRQTVSKEAIYIAIGIREDGTKEVLSYAIAPTESTYVWNELLQDINSRGVQEVLLFITDGLKGMKDTIHQIYPKAKYQHCCIHVSRNIAHKVRVKDRKEICDDFKAVYQANSKEEANTFLSGMIEKWKKNYPKVTQSLIENQDLLTFYDFPPSIRRTIYSTNLIESFNKQIKRYSRRKEQFQNEESLERFLVSIFDTYNQKFLNRSHKGFQQVTDTLVSMFTE</sequence>
<keyword evidence="5 6" id="KW-0233">DNA recombination</keyword>
<comment type="similarity">
    <text evidence="2 6">Belongs to the transposase mutator family.</text>
</comment>
<keyword evidence="4 6" id="KW-0238">DNA-binding</keyword>
<dbReference type="PANTHER" id="PTHR33217">
    <property type="entry name" value="TRANSPOSASE FOR INSERTION SEQUENCE ELEMENT IS1081"/>
    <property type="match status" value="1"/>
</dbReference>
<evidence type="ECO:0000256" key="2">
    <source>
        <dbReference type="ARBA" id="ARBA00010961"/>
    </source>
</evidence>
<evidence type="ECO:0000256" key="3">
    <source>
        <dbReference type="ARBA" id="ARBA00022578"/>
    </source>
</evidence>
<dbReference type="InterPro" id="IPR001207">
    <property type="entry name" value="Transposase_mutator"/>
</dbReference>
<dbReference type="PANTHER" id="PTHR33217:SF8">
    <property type="entry name" value="MUTATOR FAMILY TRANSPOSASE"/>
    <property type="match status" value="1"/>
</dbReference>
<comment type="caution">
    <text evidence="8">The sequence shown here is derived from an EMBL/GenBank/DDBJ whole genome shotgun (WGS) entry which is preliminary data.</text>
</comment>
<evidence type="ECO:0000256" key="5">
    <source>
        <dbReference type="ARBA" id="ARBA00023172"/>
    </source>
</evidence>
<evidence type="ECO:0000256" key="4">
    <source>
        <dbReference type="ARBA" id="ARBA00023125"/>
    </source>
</evidence>
<feature type="non-terminal residue" evidence="8">
    <location>
        <position position="1"/>
    </location>
</feature>
<comment type="function">
    <text evidence="1 6">Required for the transposition of the insertion element.</text>
</comment>
<dbReference type="EMBL" id="JACVDA010000049">
    <property type="protein sequence ID" value="MBK1469288.1"/>
    <property type="molecule type" value="Genomic_DNA"/>
</dbReference>
<feature type="region of interest" description="Disordered" evidence="7">
    <location>
        <begin position="1"/>
        <end position="22"/>
    </location>
</feature>
<keyword evidence="6" id="KW-0814">Transposable element</keyword>
<evidence type="ECO:0000313" key="8">
    <source>
        <dbReference type="EMBL" id="MBK1469288.1"/>
    </source>
</evidence>
<evidence type="ECO:0000256" key="1">
    <source>
        <dbReference type="ARBA" id="ARBA00002190"/>
    </source>
</evidence>
<dbReference type="Pfam" id="PF00872">
    <property type="entry name" value="Transposase_mut"/>
    <property type="match status" value="1"/>
</dbReference>
<evidence type="ECO:0000256" key="6">
    <source>
        <dbReference type="RuleBase" id="RU365089"/>
    </source>
</evidence>
<accession>A0ABS1CB05</accession>
<dbReference type="RefSeq" id="WP_201276079.1">
    <property type="nucleotide sequence ID" value="NZ_JACVDA010000049.1"/>
</dbReference>
<keyword evidence="3 6" id="KW-0815">Transposition</keyword>
<gene>
    <name evidence="8" type="ORF">IBJ83_08340</name>
</gene>
<keyword evidence="9" id="KW-1185">Reference proteome</keyword>
<organism evidence="8 9">
    <name type="scientific">Parvimonas parva</name>
    <dbReference type="NCBI Taxonomy" id="2769485"/>
    <lineage>
        <taxon>Bacteria</taxon>
        <taxon>Bacillati</taxon>
        <taxon>Bacillota</taxon>
        <taxon>Tissierellia</taxon>
        <taxon>Tissierellales</taxon>
        <taxon>Peptoniphilaceae</taxon>
        <taxon>Parvimonas</taxon>
    </lineage>
</organism>
<dbReference type="Proteomes" id="UP000823123">
    <property type="component" value="Unassembled WGS sequence"/>
</dbReference>
<reference evidence="8 9" key="1">
    <citation type="submission" date="2020-09" db="EMBL/GenBank/DDBJ databases">
        <title>Parvimonas S3374 sp. nov.</title>
        <authorList>
            <person name="Buhl M."/>
        </authorList>
    </citation>
    <scope>NUCLEOTIDE SEQUENCE [LARGE SCALE GENOMIC DNA]</scope>
    <source>
        <strain evidence="8 9">S3374</strain>
    </source>
</reference>
<dbReference type="NCBIfam" id="NF033543">
    <property type="entry name" value="transpos_IS256"/>
    <property type="match status" value="1"/>
</dbReference>
<protein>
    <recommendedName>
        <fullName evidence="6">Mutator family transposase</fullName>
    </recommendedName>
</protein>
<evidence type="ECO:0000256" key="7">
    <source>
        <dbReference type="SAM" id="MobiDB-lite"/>
    </source>
</evidence>
<name>A0ABS1CB05_9FIRM</name>
<feature type="compositionally biased region" description="Polar residues" evidence="7">
    <location>
        <begin position="8"/>
        <end position="21"/>
    </location>
</feature>
<evidence type="ECO:0000313" key="9">
    <source>
        <dbReference type="Proteomes" id="UP000823123"/>
    </source>
</evidence>
<proteinExistence type="inferred from homology"/>